<evidence type="ECO:0000256" key="1">
    <source>
        <dbReference type="SAM" id="Coils"/>
    </source>
</evidence>
<dbReference type="RefSeq" id="WP_285418318.1">
    <property type="nucleotide sequence ID" value="NZ_JASORJ010000030.1"/>
</dbReference>
<organism evidence="2 3">
    <name type="scientific">Veillonella atypica</name>
    <dbReference type="NCBI Taxonomy" id="39777"/>
    <lineage>
        <taxon>Bacteria</taxon>
        <taxon>Bacillati</taxon>
        <taxon>Bacillota</taxon>
        <taxon>Negativicutes</taxon>
        <taxon>Veillonellales</taxon>
        <taxon>Veillonellaceae</taxon>
        <taxon>Veillonella</taxon>
    </lineage>
</organism>
<gene>
    <name evidence="2" type="ORF">QP520_09290</name>
</gene>
<dbReference type="Proteomes" id="UP001236274">
    <property type="component" value="Unassembled WGS sequence"/>
</dbReference>
<reference evidence="2" key="1">
    <citation type="submission" date="2023-05" db="EMBL/GenBank/DDBJ databases">
        <title>Cataloging the Phylogenetic Diversity of Human Bladder Bacteria.</title>
        <authorList>
            <person name="Du J."/>
        </authorList>
    </citation>
    <scope>NUCLEOTIDE SEQUENCE</scope>
    <source>
        <strain evidence="2">UMB10101</strain>
    </source>
</reference>
<dbReference type="EMBL" id="JASORJ010000030">
    <property type="protein sequence ID" value="MDK7357816.1"/>
    <property type="molecule type" value="Genomic_DNA"/>
</dbReference>
<name>A0AAJ1QA58_9FIRM</name>
<keyword evidence="1" id="KW-0175">Coiled coil</keyword>
<accession>A0AAJ1QA58</accession>
<evidence type="ECO:0000313" key="2">
    <source>
        <dbReference type="EMBL" id="MDK7357816.1"/>
    </source>
</evidence>
<dbReference type="InterPro" id="IPR011990">
    <property type="entry name" value="TPR-like_helical_dom_sf"/>
</dbReference>
<evidence type="ECO:0008006" key="4">
    <source>
        <dbReference type="Google" id="ProtNLM"/>
    </source>
</evidence>
<feature type="coiled-coil region" evidence="1">
    <location>
        <begin position="333"/>
        <end position="360"/>
    </location>
</feature>
<evidence type="ECO:0000313" key="3">
    <source>
        <dbReference type="Proteomes" id="UP001236274"/>
    </source>
</evidence>
<dbReference type="Gene3D" id="1.25.40.10">
    <property type="entry name" value="Tetratricopeptide repeat domain"/>
    <property type="match status" value="1"/>
</dbReference>
<proteinExistence type="predicted"/>
<sequence>MPSDIESLFSIIIKLMNEKYENLSIYNDEYYKLVKKINEDLPAILDSGLYIDNASIIRRIKSITQIYNIIFSIPNLVGKYLISIIGTPSDQLKFLNKLIPNMDHIKYNAHIPYLILPSDGQENKIFAISYCDKIIELTQSEFIILTRYSSKQNINIKKLIKLFVGYHSFDSKYNGYLLIPNYIDIGDNYLSYLCEKIEKQIIIYNKVLSKKIIDYYINKDVKTYLIGDFQRLRENYNLRRNQNILSFYEEMDSLESLDPNNHLINYNFNISTDIELILSEVEQYYYNKLTHIKEKLAQLRVDKFRTSDENLKKYIIKYEKDITNKFNEYEYANETLKIKHNELLKQITDYENEIRKFISQFHDDEFDYKKICTNYLKLFLSKLNQNEFEVANTILLFLKRIKYEYFDLCEYYLEYKQTNKLNFDAIKYICDLPKNEIFNKIKIELSNQLNLTMDEVLELVLLLNQIDSGKEYYYYGISMVKDKNYDLAIDFLFKALELGYYEAGNTLLDISNQIEANNVDFFASHYDKKVLEYLADYLVPEACYKFALEKCKRNSRKFNFSLKIAAAQAYIPAIELLVDKYYKSFMSLSENKLKNKSIQLELINIIMIYGYLKKHSTDKKDYQLRIGSLYYKKQDFSKSFNILKYINSADAKYLCAKMYAEGNGVGQDIVKARKIFKEISGYKDSSELFDKLNKQIIKIKSKQKKTYKENKDYNSTSRVVKSDSNCFITTATCLALNKGDDCDELNVLRLFRDKYIINDDNDGIALVEEYYRIGPILVKYIDKESNPLSIYLMLWMDYIKPSYKLLNERRYSEAKMKYILMVKMLCEKYNVNVKPDIKERYGINVY</sequence>
<dbReference type="InterPro" id="IPR049886">
    <property type="entry name" value="CFI_box_CTERM_dom"/>
</dbReference>
<dbReference type="AlphaFoldDB" id="A0AAJ1QA58"/>
<protein>
    <recommendedName>
        <fullName evidence="4">Sel1 repeat protein</fullName>
    </recommendedName>
</protein>
<comment type="caution">
    <text evidence="2">The sequence shown here is derived from an EMBL/GenBank/DDBJ whole genome shotgun (WGS) entry which is preliminary data.</text>
</comment>
<dbReference type="NCBIfam" id="NF041770">
    <property type="entry name" value="CFI_box_CTERM"/>
    <property type="match status" value="1"/>
</dbReference>